<name>A0A1E3ITL9_9TREE</name>
<organism evidence="1 2">
    <name type="scientific">Cryptococcus depauperatus CBS 7841</name>
    <dbReference type="NCBI Taxonomy" id="1295531"/>
    <lineage>
        <taxon>Eukaryota</taxon>
        <taxon>Fungi</taxon>
        <taxon>Dikarya</taxon>
        <taxon>Basidiomycota</taxon>
        <taxon>Agaricomycotina</taxon>
        <taxon>Tremellomycetes</taxon>
        <taxon>Tremellales</taxon>
        <taxon>Cryptococcaceae</taxon>
        <taxon>Cryptococcus</taxon>
    </lineage>
</organism>
<reference evidence="1" key="3">
    <citation type="submission" date="2024-01" db="EMBL/GenBank/DDBJ databases">
        <authorList>
            <person name="Coelho M.A."/>
            <person name="David-Palma M."/>
            <person name="Shea T."/>
            <person name="Sun S."/>
            <person name="Cuomo C.A."/>
            <person name="Heitman J."/>
        </authorList>
    </citation>
    <scope>NUCLEOTIDE SEQUENCE</scope>
    <source>
        <strain evidence="1">CBS 7841</strain>
    </source>
</reference>
<protein>
    <submittedName>
        <fullName evidence="1">Glutaredoxin</fullName>
    </submittedName>
</protein>
<reference evidence="1" key="2">
    <citation type="journal article" date="2022" name="Elife">
        <title>Obligate sexual reproduction of a homothallic fungus closely related to the Cryptococcus pathogenic species complex.</title>
        <authorList>
            <person name="Passer A.R."/>
            <person name="Clancey S.A."/>
            <person name="Shea T."/>
            <person name="David-Palma M."/>
            <person name="Averette A.F."/>
            <person name="Boekhout T."/>
            <person name="Porcel B.M."/>
            <person name="Nowrousian M."/>
            <person name="Cuomo C.A."/>
            <person name="Sun S."/>
            <person name="Heitman J."/>
            <person name="Coelho M.A."/>
        </authorList>
    </citation>
    <scope>NUCLEOTIDE SEQUENCE</scope>
    <source>
        <strain evidence="1">CBS 7841</strain>
    </source>
</reference>
<dbReference type="GO" id="GO:0005737">
    <property type="term" value="C:cytoplasm"/>
    <property type="evidence" value="ECO:0007669"/>
    <property type="project" value="TreeGrafter"/>
</dbReference>
<dbReference type="Proteomes" id="UP000094043">
    <property type="component" value="Chromosome 2"/>
</dbReference>
<keyword evidence="2" id="KW-1185">Reference proteome</keyword>
<gene>
    <name evidence="1" type="ORF">L203_101425</name>
</gene>
<dbReference type="InterPro" id="IPR002109">
    <property type="entry name" value="Glutaredoxin"/>
</dbReference>
<dbReference type="FunFam" id="3.40.30.10:FF:000276">
    <property type="entry name" value="Glutaredoxin 3"/>
    <property type="match status" value="1"/>
</dbReference>
<reference evidence="1" key="1">
    <citation type="submission" date="2016-06" db="EMBL/GenBank/DDBJ databases">
        <authorList>
            <person name="Cuomo C."/>
            <person name="Litvintseva A."/>
            <person name="Heitman J."/>
            <person name="Chen Y."/>
            <person name="Sun S."/>
            <person name="Springer D."/>
            <person name="Dromer F."/>
            <person name="Young S."/>
            <person name="Zeng Q."/>
            <person name="Chapman S."/>
            <person name="Gujja S."/>
            <person name="Saif S."/>
            <person name="Birren B."/>
        </authorList>
    </citation>
    <scope>NUCLEOTIDE SEQUENCE</scope>
    <source>
        <strain evidence="1">CBS 7841</strain>
    </source>
</reference>
<dbReference type="GO" id="GO:0015038">
    <property type="term" value="F:glutathione disulfide oxidoreductase activity"/>
    <property type="evidence" value="ECO:0007669"/>
    <property type="project" value="TreeGrafter"/>
</dbReference>
<dbReference type="GO" id="GO:0034599">
    <property type="term" value="P:cellular response to oxidative stress"/>
    <property type="evidence" value="ECO:0007669"/>
    <property type="project" value="TreeGrafter"/>
</dbReference>
<dbReference type="VEuPathDB" id="FungiDB:L203_01215"/>
<dbReference type="PRINTS" id="PR00160">
    <property type="entry name" value="GLUTAREDOXIN"/>
</dbReference>
<dbReference type="GO" id="GO:0005634">
    <property type="term" value="C:nucleus"/>
    <property type="evidence" value="ECO:0007669"/>
    <property type="project" value="TreeGrafter"/>
</dbReference>
<dbReference type="InterPro" id="IPR036249">
    <property type="entry name" value="Thioredoxin-like_sf"/>
</dbReference>
<dbReference type="Pfam" id="PF00462">
    <property type="entry name" value="Glutaredoxin"/>
    <property type="match status" value="1"/>
</dbReference>
<dbReference type="PANTHER" id="PTHR45694">
    <property type="entry name" value="GLUTAREDOXIN 2"/>
    <property type="match status" value="1"/>
</dbReference>
<dbReference type="KEGG" id="cdep:91085638"/>
<dbReference type="GeneID" id="91085638"/>
<dbReference type="InterPro" id="IPR014025">
    <property type="entry name" value="Glutaredoxin_subgr"/>
</dbReference>
<evidence type="ECO:0000313" key="1">
    <source>
        <dbReference type="EMBL" id="WVN86263.1"/>
    </source>
</evidence>
<dbReference type="PROSITE" id="PS51354">
    <property type="entry name" value="GLUTAREDOXIN_2"/>
    <property type="match status" value="1"/>
</dbReference>
<dbReference type="CDD" id="cd03419">
    <property type="entry name" value="GRX_GRXh_1_2_like"/>
    <property type="match status" value="1"/>
</dbReference>
<proteinExistence type="predicted"/>
<dbReference type="SUPFAM" id="SSF52833">
    <property type="entry name" value="Thioredoxin-like"/>
    <property type="match status" value="1"/>
</dbReference>
<sequence>MGSSSSSPNMTADIKKLVDKTIADNRVVIFSKSYCSFSKKVKEYLANDTKDIVVLQLDERDDGSAIQAYLKQLNGQATVPYIYINKEFIGGSSELTRLSHQQIKEKIAAA</sequence>
<dbReference type="PANTHER" id="PTHR45694:SF18">
    <property type="entry name" value="GLUTAREDOXIN-1-RELATED"/>
    <property type="match status" value="1"/>
</dbReference>
<dbReference type="Gene3D" id="3.40.30.10">
    <property type="entry name" value="Glutaredoxin"/>
    <property type="match status" value="1"/>
</dbReference>
<accession>A0A1E3ITL9</accession>
<evidence type="ECO:0000313" key="2">
    <source>
        <dbReference type="Proteomes" id="UP000094043"/>
    </source>
</evidence>
<dbReference type="OrthoDB" id="418495at2759"/>
<dbReference type="RefSeq" id="XP_066066963.1">
    <property type="nucleotide sequence ID" value="XM_066210866.1"/>
</dbReference>
<dbReference type="EMBL" id="CP143785">
    <property type="protein sequence ID" value="WVN86263.1"/>
    <property type="molecule type" value="Genomic_DNA"/>
</dbReference>
<dbReference type="AlphaFoldDB" id="A0A1E3ITL9"/>